<keyword evidence="1" id="KW-1133">Transmembrane helix</keyword>
<dbReference type="AlphaFoldDB" id="A0A640KMK2"/>
<evidence type="ECO:0000256" key="1">
    <source>
        <dbReference type="SAM" id="Phobius"/>
    </source>
</evidence>
<name>A0A640KMK2_LEITA</name>
<dbReference type="OrthoDB" id="264675at2759"/>
<organism evidence="2 3">
    <name type="scientific">Leishmania tarentolae</name>
    <name type="common">Sauroleishmania tarentolae</name>
    <dbReference type="NCBI Taxonomy" id="5689"/>
    <lineage>
        <taxon>Eukaryota</taxon>
        <taxon>Discoba</taxon>
        <taxon>Euglenozoa</taxon>
        <taxon>Kinetoplastea</taxon>
        <taxon>Metakinetoplastina</taxon>
        <taxon>Trypanosomatida</taxon>
        <taxon>Trypanosomatidae</taxon>
        <taxon>Leishmaniinae</taxon>
        <taxon>Leishmania</taxon>
        <taxon>lizard Leishmania</taxon>
    </lineage>
</organism>
<keyword evidence="1" id="KW-0812">Transmembrane</keyword>
<evidence type="ECO:0000313" key="2">
    <source>
        <dbReference type="EMBL" id="GET88669.1"/>
    </source>
</evidence>
<feature type="transmembrane region" description="Helical" evidence="1">
    <location>
        <begin position="82"/>
        <end position="105"/>
    </location>
</feature>
<comment type="caution">
    <text evidence="2">The sequence shown here is derived from an EMBL/GenBank/DDBJ whole genome shotgun (WGS) entry which is preliminary data.</text>
</comment>
<sequence>MWTAVTTGRVRNNWRRRLYLWLTTSTRDRENRIDDVGTHLQAALRERNKVHRFNDVFHASGMWRHGRDTMDGLLLQGMGKGLAWSFVIIPACFVLTFIVCITLYCGGDRRAQKNNAQEKWNHHLLEAVQQRAAADRELQVARNHALEVEALLRSIPEEQQWAAQLESNMAFINEKLQRQLDNGESTRKDG</sequence>
<dbReference type="VEuPathDB" id="TriTrypDB:LtaPh_2302900"/>
<gene>
    <name evidence="2" type="ORF">LtaPh_2302900</name>
</gene>
<protein>
    <submittedName>
        <fullName evidence="2">Uncharacterized protein</fullName>
    </submittedName>
</protein>
<keyword evidence="3" id="KW-1185">Reference proteome</keyword>
<reference evidence="2" key="1">
    <citation type="submission" date="2019-11" db="EMBL/GenBank/DDBJ databases">
        <title>Leishmania tarentolae CDS.</title>
        <authorList>
            <person name="Goto Y."/>
            <person name="Yamagishi J."/>
        </authorList>
    </citation>
    <scope>NUCLEOTIDE SEQUENCE [LARGE SCALE GENOMIC DNA]</scope>
    <source>
        <strain evidence="2">Parrot Tar II</strain>
    </source>
</reference>
<dbReference type="Proteomes" id="UP000419144">
    <property type="component" value="Unassembled WGS sequence"/>
</dbReference>
<evidence type="ECO:0000313" key="3">
    <source>
        <dbReference type="Proteomes" id="UP000419144"/>
    </source>
</evidence>
<proteinExistence type="predicted"/>
<keyword evidence="1" id="KW-0472">Membrane</keyword>
<dbReference type="EMBL" id="BLBS01000030">
    <property type="protein sequence ID" value="GET88669.1"/>
    <property type="molecule type" value="Genomic_DNA"/>
</dbReference>
<accession>A0A640KMK2</accession>